<dbReference type="Gene3D" id="3.90.1200.10">
    <property type="match status" value="1"/>
</dbReference>
<reference evidence="3 4" key="1">
    <citation type="journal article" date="2011" name="Nat. Biotechnol.">
        <title>Comparative genomic analysis of the thermophilic biomass-degrading fungi Myceliophthora thermophila and Thielavia terrestris.</title>
        <authorList>
            <person name="Berka R.M."/>
            <person name="Grigoriev I.V."/>
            <person name="Otillar R."/>
            <person name="Salamov A."/>
            <person name="Grimwood J."/>
            <person name="Reid I."/>
            <person name="Ishmael N."/>
            <person name="John T."/>
            <person name="Darmond C."/>
            <person name="Moisan M.-C."/>
            <person name="Henrissat B."/>
            <person name="Coutinho P.M."/>
            <person name="Lombard V."/>
            <person name="Natvig D.O."/>
            <person name="Lindquist E."/>
            <person name="Schmutz J."/>
            <person name="Lucas S."/>
            <person name="Harris P."/>
            <person name="Powlowski J."/>
            <person name="Bellemare A."/>
            <person name="Taylor D."/>
            <person name="Butler G."/>
            <person name="de Vries R.P."/>
            <person name="Allijn I.E."/>
            <person name="van den Brink J."/>
            <person name="Ushinsky S."/>
            <person name="Storms R."/>
            <person name="Powell A.J."/>
            <person name="Paulsen I.T."/>
            <person name="Elbourne L.D.H."/>
            <person name="Baker S.E."/>
            <person name="Magnuson J."/>
            <person name="LaBoissiere S."/>
            <person name="Clutterbuck A.J."/>
            <person name="Martinez D."/>
            <person name="Wogulis M."/>
            <person name="de Leon A.L."/>
            <person name="Rey M.W."/>
            <person name="Tsang A."/>
        </authorList>
    </citation>
    <scope>NUCLEOTIDE SEQUENCE [LARGE SCALE GENOMIC DNA]</scope>
    <source>
        <strain evidence="4">ATCC 42464 / BCRC 31852 / DSM 1799</strain>
    </source>
</reference>
<dbReference type="OrthoDB" id="4582299at2759"/>
<dbReference type="InterPro" id="IPR051678">
    <property type="entry name" value="AGP_Transferase"/>
</dbReference>
<evidence type="ECO:0000313" key="4">
    <source>
        <dbReference type="Proteomes" id="UP000007322"/>
    </source>
</evidence>
<accession>G2Q9Z3</accession>
<dbReference type="AlphaFoldDB" id="G2Q9Z3"/>
<evidence type="ECO:0000256" key="1">
    <source>
        <dbReference type="SAM" id="MobiDB-lite"/>
    </source>
</evidence>
<dbReference type="EMBL" id="CP003003">
    <property type="protein sequence ID" value="AEO56597.1"/>
    <property type="molecule type" value="Genomic_DNA"/>
</dbReference>
<dbReference type="eggNOG" id="ENOG502SHY4">
    <property type="taxonomic scope" value="Eukaryota"/>
</dbReference>
<gene>
    <name evidence="3" type="ORF">MYCTH_2301694</name>
</gene>
<dbReference type="KEGG" id="mtm:MYCTH_2301694"/>
<feature type="region of interest" description="Disordered" evidence="1">
    <location>
        <begin position="20"/>
        <end position="59"/>
    </location>
</feature>
<dbReference type="RefSeq" id="XP_003661842.1">
    <property type="nucleotide sequence ID" value="XM_003661794.1"/>
</dbReference>
<dbReference type="InterPro" id="IPR011009">
    <property type="entry name" value="Kinase-like_dom_sf"/>
</dbReference>
<keyword evidence="4" id="KW-1185">Reference proteome</keyword>
<dbReference type="PANTHER" id="PTHR21310:SF54">
    <property type="entry name" value="AMINOGLYCOSIDE PHOSPHOTRANSFERASE DOMAIN-CONTAINING PROTEIN"/>
    <property type="match status" value="1"/>
</dbReference>
<dbReference type="OMA" id="QNMVYKQ"/>
<name>G2Q9Z3_THET4</name>
<dbReference type="Proteomes" id="UP000007322">
    <property type="component" value="Chromosome 2"/>
</dbReference>
<proteinExistence type="predicted"/>
<sequence>MTVIRTPTSAASARVELFRETQFTKTHPKQPLPSPASIRERNRKTGHPDATDPNGPPPVKIPELGLLVKYGRFVTRAELEAQRYVFKHLQGRVPVPEVFGWAQDDGQGFIYMALVDAPTLAARWSSLNEGEKRALCKELKGMVKAWRGLKQDPRDIYIGAVGQLPLNDITVKDRKKLHGPWPGPNPVHAFQTACDIDISGQISIVFTHGDLVPCNILVTKGSNPRVAAVIDWAQAGWYPSYWEWCKAKWVDMASNLGMSSTDQQQWRQHYLPDIIEPLSDEAVYFPWLRFQLANL</sequence>
<protein>
    <recommendedName>
        <fullName evidence="2">Aminoglycoside phosphotransferase domain-containing protein</fullName>
    </recommendedName>
</protein>
<evidence type="ECO:0000259" key="2">
    <source>
        <dbReference type="Pfam" id="PF01636"/>
    </source>
</evidence>
<dbReference type="InterPro" id="IPR002575">
    <property type="entry name" value="Aminoglycoside_PTrfase"/>
</dbReference>
<dbReference type="GeneID" id="11510647"/>
<dbReference type="InParanoid" id="G2Q9Z3"/>
<evidence type="ECO:0000313" key="3">
    <source>
        <dbReference type="EMBL" id="AEO56597.1"/>
    </source>
</evidence>
<dbReference type="VEuPathDB" id="FungiDB:MYCTH_2301694"/>
<feature type="domain" description="Aminoglycoside phosphotransferase" evidence="2">
    <location>
        <begin position="74"/>
        <end position="239"/>
    </location>
</feature>
<dbReference type="Pfam" id="PF01636">
    <property type="entry name" value="APH"/>
    <property type="match status" value="1"/>
</dbReference>
<dbReference type="HOGENOM" id="CLU_021768_0_1_1"/>
<dbReference type="SUPFAM" id="SSF56112">
    <property type="entry name" value="Protein kinase-like (PK-like)"/>
    <property type="match status" value="1"/>
</dbReference>
<organism evidence="3 4">
    <name type="scientific">Thermothelomyces thermophilus (strain ATCC 42464 / BCRC 31852 / DSM 1799)</name>
    <name type="common">Sporotrichum thermophile</name>
    <dbReference type="NCBI Taxonomy" id="573729"/>
    <lineage>
        <taxon>Eukaryota</taxon>
        <taxon>Fungi</taxon>
        <taxon>Dikarya</taxon>
        <taxon>Ascomycota</taxon>
        <taxon>Pezizomycotina</taxon>
        <taxon>Sordariomycetes</taxon>
        <taxon>Sordariomycetidae</taxon>
        <taxon>Sordariales</taxon>
        <taxon>Chaetomiaceae</taxon>
        <taxon>Thermothelomyces</taxon>
    </lineage>
</organism>
<dbReference type="PANTHER" id="PTHR21310">
    <property type="entry name" value="AMINOGLYCOSIDE PHOSPHOTRANSFERASE-RELATED-RELATED"/>
    <property type="match status" value="1"/>
</dbReference>